<dbReference type="GO" id="GO:0004525">
    <property type="term" value="F:ribonuclease III activity"/>
    <property type="evidence" value="ECO:0007669"/>
    <property type="project" value="InterPro"/>
</dbReference>
<dbReference type="GO" id="GO:0006396">
    <property type="term" value="P:RNA processing"/>
    <property type="evidence" value="ECO:0007669"/>
    <property type="project" value="InterPro"/>
</dbReference>
<feature type="non-terminal residue" evidence="2">
    <location>
        <position position="33"/>
    </location>
</feature>
<comment type="caution">
    <text evidence="2">The sequence shown here is derived from an EMBL/GenBank/DDBJ whole genome shotgun (WGS) entry which is preliminary data.</text>
</comment>
<dbReference type="Gene3D" id="1.10.1520.10">
    <property type="entry name" value="Ribonuclease III domain"/>
    <property type="match status" value="1"/>
</dbReference>
<protein>
    <submittedName>
        <fullName evidence="2">Ribonuclease III</fullName>
    </submittedName>
</protein>
<proteinExistence type="predicted"/>
<dbReference type="PROSITE" id="PS50142">
    <property type="entry name" value="RNASE_3_2"/>
    <property type="match status" value="1"/>
</dbReference>
<sequence>MKDFSKLEDKLNLKFKNQDLLIQAFIHRSYLNE</sequence>
<dbReference type="SUPFAM" id="SSF69065">
    <property type="entry name" value="RNase III domain-like"/>
    <property type="match status" value="1"/>
</dbReference>
<accession>A0A2H0YMV0</accession>
<evidence type="ECO:0000313" key="3">
    <source>
        <dbReference type="Proteomes" id="UP000231472"/>
    </source>
</evidence>
<feature type="domain" description="RNase III" evidence="1">
    <location>
        <begin position="4"/>
        <end position="33"/>
    </location>
</feature>
<dbReference type="Proteomes" id="UP000231472">
    <property type="component" value="Unassembled WGS sequence"/>
</dbReference>
<dbReference type="EMBL" id="PEYC01000062">
    <property type="protein sequence ID" value="PIS39835.1"/>
    <property type="molecule type" value="Genomic_DNA"/>
</dbReference>
<dbReference type="InterPro" id="IPR036389">
    <property type="entry name" value="RNase_III_sf"/>
</dbReference>
<organism evidence="2 3">
    <name type="scientific">Candidatus Nealsonbacteria bacterium CG08_land_8_20_14_0_20_36_22</name>
    <dbReference type="NCBI Taxonomy" id="1974704"/>
    <lineage>
        <taxon>Bacteria</taxon>
        <taxon>Candidatus Nealsoniibacteriota</taxon>
    </lineage>
</organism>
<dbReference type="InterPro" id="IPR000999">
    <property type="entry name" value="RNase_III_dom"/>
</dbReference>
<name>A0A2H0YMV0_9BACT</name>
<reference evidence="3" key="1">
    <citation type="submission" date="2017-09" db="EMBL/GenBank/DDBJ databases">
        <title>Depth-based differentiation of microbial function through sediment-hosted aquifers and enrichment of novel symbionts in the deep terrestrial subsurface.</title>
        <authorList>
            <person name="Probst A.J."/>
            <person name="Ladd B."/>
            <person name="Jarett J.K."/>
            <person name="Geller-Mcgrath D.E."/>
            <person name="Sieber C.M.K."/>
            <person name="Emerson J.B."/>
            <person name="Anantharaman K."/>
            <person name="Thomas B.C."/>
            <person name="Malmstrom R."/>
            <person name="Stieglmeier M."/>
            <person name="Klingl A."/>
            <person name="Woyke T."/>
            <person name="Ryan C.M."/>
            <person name="Banfield J.F."/>
        </authorList>
    </citation>
    <scope>NUCLEOTIDE SEQUENCE [LARGE SCALE GENOMIC DNA]</scope>
</reference>
<evidence type="ECO:0000313" key="2">
    <source>
        <dbReference type="EMBL" id="PIS39835.1"/>
    </source>
</evidence>
<dbReference type="AlphaFoldDB" id="A0A2H0YMV0"/>
<evidence type="ECO:0000259" key="1">
    <source>
        <dbReference type="PROSITE" id="PS50142"/>
    </source>
</evidence>
<gene>
    <name evidence="2" type="ORF">COT32_02960</name>
</gene>